<feature type="coiled-coil region" evidence="1">
    <location>
        <begin position="36"/>
        <end position="63"/>
    </location>
</feature>
<evidence type="ECO:0008006" key="3">
    <source>
        <dbReference type="Google" id="ProtNLM"/>
    </source>
</evidence>
<reference evidence="2" key="1">
    <citation type="submission" date="2018-01" db="EMBL/GenBank/DDBJ databases">
        <authorList>
            <person name="Regsiter A."/>
            <person name="William W."/>
        </authorList>
    </citation>
    <scope>NUCLEOTIDE SEQUENCE</scope>
    <source>
        <strain evidence="2">TRIP AH-1</strain>
    </source>
</reference>
<dbReference type="EMBL" id="OJIN01000225">
    <property type="protein sequence ID" value="SPD76012.1"/>
    <property type="molecule type" value="Genomic_DNA"/>
</dbReference>
<accession>A0A445N2R3</accession>
<protein>
    <recommendedName>
        <fullName evidence="3">CopG family transcriptional regulator</fullName>
    </recommendedName>
</protein>
<gene>
    <name evidence="2" type="ORF">PITCH_A80007</name>
</gene>
<dbReference type="Pfam" id="PF19891">
    <property type="entry name" value="DUF6364"/>
    <property type="match status" value="1"/>
</dbReference>
<sequence length="77" mass="9042">MANITLSVEEEVIRKVRKIAIDKNTTLTQMVREYLISVAERDADQKARALKGLEATFQKLSRDMGERDWVREDLYER</sequence>
<organism evidence="2">
    <name type="scientific">uncultured Desulfobacterium sp</name>
    <dbReference type="NCBI Taxonomy" id="201089"/>
    <lineage>
        <taxon>Bacteria</taxon>
        <taxon>Pseudomonadati</taxon>
        <taxon>Thermodesulfobacteriota</taxon>
        <taxon>Desulfobacteria</taxon>
        <taxon>Desulfobacterales</taxon>
        <taxon>Desulfobacteriaceae</taxon>
        <taxon>Desulfobacterium</taxon>
        <taxon>environmental samples</taxon>
    </lineage>
</organism>
<proteinExistence type="predicted"/>
<evidence type="ECO:0000256" key="1">
    <source>
        <dbReference type="SAM" id="Coils"/>
    </source>
</evidence>
<dbReference type="InterPro" id="IPR045944">
    <property type="entry name" value="DUF6364"/>
</dbReference>
<keyword evidence="1" id="KW-0175">Coiled coil</keyword>
<dbReference type="AlphaFoldDB" id="A0A445N2R3"/>
<name>A0A445N2R3_9BACT</name>
<evidence type="ECO:0000313" key="2">
    <source>
        <dbReference type="EMBL" id="SPD76012.1"/>
    </source>
</evidence>